<keyword evidence="3" id="KW-0862">Zinc</keyword>
<keyword evidence="2" id="KW-0863">Zinc-finger</keyword>
<dbReference type="Pfam" id="PF04500">
    <property type="entry name" value="FLYWCH"/>
    <property type="match status" value="1"/>
</dbReference>
<accession>A0AA38MSS5</accession>
<reference evidence="5" key="1">
    <citation type="journal article" date="2023" name="G3 (Bethesda)">
        <title>Whole genome assemblies of Zophobas morio and Tenebrio molitor.</title>
        <authorList>
            <person name="Kaur S."/>
            <person name="Stinson S.A."/>
            <person name="diCenzo G.C."/>
        </authorList>
    </citation>
    <scope>NUCLEOTIDE SEQUENCE</scope>
    <source>
        <strain evidence="5">QUZm001</strain>
    </source>
</reference>
<proteinExistence type="predicted"/>
<comment type="caution">
    <text evidence="5">The sequence shown here is derived from an EMBL/GenBank/DDBJ whole genome shotgun (WGS) entry which is preliminary data.</text>
</comment>
<dbReference type="GO" id="GO:0008270">
    <property type="term" value="F:zinc ion binding"/>
    <property type="evidence" value="ECO:0007669"/>
    <property type="project" value="UniProtKB-KW"/>
</dbReference>
<keyword evidence="1" id="KW-0479">Metal-binding</keyword>
<dbReference type="AlphaFoldDB" id="A0AA38MSS5"/>
<sequence>MEYCTSQKGGKILFFEAYRYRKDRESEYSISWRCTEKNCRGRLLVTKNEMNKEPKSTTQHIHVPQVEKKEVNRFKEAIRITAASSSVLQPRQIIQANHASRYIRYICLVTKHREKLFKGFERKTFKKCWWWYRE</sequence>
<evidence type="ECO:0000259" key="4">
    <source>
        <dbReference type="Pfam" id="PF04500"/>
    </source>
</evidence>
<organism evidence="5 6">
    <name type="scientific">Zophobas morio</name>
    <dbReference type="NCBI Taxonomy" id="2755281"/>
    <lineage>
        <taxon>Eukaryota</taxon>
        <taxon>Metazoa</taxon>
        <taxon>Ecdysozoa</taxon>
        <taxon>Arthropoda</taxon>
        <taxon>Hexapoda</taxon>
        <taxon>Insecta</taxon>
        <taxon>Pterygota</taxon>
        <taxon>Neoptera</taxon>
        <taxon>Endopterygota</taxon>
        <taxon>Coleoptera</taxon>
        <taxon>Polyphaga</taxon>
        <taxon>Cucujiformia</taxon>
        <taxon>Tenebrionidae</taxon>
        <taxon>Zophobas</taxon>
    </lineage>
</organism>
<dbReference type="EMBL" id="JALNTZ010000001">
    <property type="protein sequence ID" value="KAJ3666157.1"/>
    <property type="molecule type" value="Genomic_DNA"/>
</dbReference>
<protein>
    <recommendedName>
        <fullName evidence="4">FLYWCH-type domain-containing protein</fullName>
    </recommendedName>
</protein>
<dbReference type="Proteomes" id="UP001168821">
    <property type="component" value="Unassembled WGS sequence"/>
</dbReference>
<dbReference type="Gene3D" id="2.20.25.240">
    <property type="match status" value="1"/>
</dbReference>
<evidence type="ECO:0000256" key="1">
    <source>
        <dbReference type="ARBA" id="ARBA00022723"/>
    </source>
</evidence>
<evidence type="ECO:0000256" key="2">
    <source>
        <dbReference type="ARBA" id="ARBA00022771"/>
    </source>
</evidence>
<gene>
    <name evidence="5" type="ORF">Zmor_001611</name>
</gene>
<evidence type="ECO:0000256" key="3">
    <source>
        <dbReference type="ARBA" id="ARBA00022833"/>
    </source>
</evidence>
<evidence type="ECO:0000313" key="5">
    <source>
        <dbReference type="EMBL" id="KAJ3666157.1"/>
    </source>
</evidence>
<name>A0AA38MSS5_9CUCU</name>
<evidence type="ECO:0000313" key="6">
    <source>
        <dbReference type="Proteomes" id="UP001168821"/>
    </source>
</evidence>
<dbReference type="InterPro" id="IPR007588">
    <property type="entry name" value="Znf_FLYWCH"/>
</dbReference>
<keyword evidence="6" id="KW-1185">Reference proteome</keyword>
<feature type="domain" description="FLYWCH-type" evidence="4">
    <location>
        <begin position="3"/>
        <end position="62"/>
    </location>
</feature>